<comment type="caution">
    <text evidence="1">The sequence shown here is derived from an EMBL/GenBank/DDBJ whole genome shotgun (WGS) entry which is preliminary data.</text>
</comment>
<accession>A0A4Z1IZZ4</accession>
<evidence type="ECO:0000313" key="2">
    <source>
        <dbReference type="Proteomes" id="UP000297229"/>
    </source>
</evidence>
<keyword evidence="2" id="KW-1185">Reference proteome</keyword>
<proteinExistence type="predicted"/>
<gene>
    <name evidence="1" type="ORF">BELL_0926g00030</name>
</gene>
<protein>
    <submittedName>
        <fullName evidence="1">Uncharacterized protein</fullName>
    </submittedName>
</protein>
<dbReference type="EMBL" id="PQXM01000924">
    <property type="protein sequence ID" value="TGO66911.1"/>
    <property type="molecule type" value="Genomic_DNA"/>
</dbReference>
<name>A0A4Z1IZZ4_9HELO</name>
<dbReference type="AlphaFoldDB" id="A0A4Z1IZZ4"/>
<reference evidence="1 2" key="1">
    <citation type="submission" date="2017-12" db="EMBL/GenBank/DDBJ databases">
        <title>Comparative genomics of Botrytis spp.</title>
        <authorList>
            <person name="Valero-Jimenez C.A."/>
            <person name="Tapia P."/>
            <person name="Veloso J."/>
            <person name="Silva-Moreno E."/>
            <person name="Staats M."/>
            <person name="Valdes J.H."/>
            <person name="Van Kan J.A.L."/>
        </authorList>
    </citation>
    <scope>NUCLEOTIDE SEQUENCE [LARGE SCALE GENOMIC DNA]</scope>
    <source>
        <strain evidence="1 2">Be9601</strain>
    </source>
</reference>
<sequence>MSTAAFGHRVDDYVVCATQSMQIMINLTADENSLKSFTARRTLPRRWSETVYRGSLAMAVTKARLTLRAFTSIEMNMLEPERIVSKMGQCYR</sequence>
<dbReference type="Proteomes" id="UP000297229">
    <property type="component" value="Unassembled WGS sequence"/>
</dbReference>
<evidence type="ECO:0000313" key="1">
    <source>
        <dbReference type="EMBL" id="TGO66911.1"/>
    </source>
</evidence>
<organism evidence="1 2">
    <name type="scientific">Botrytis elliptica</name>
    <dbReference type="NCBI Taxonomy" id="278938"/>
    <lineage>
        <taxon>Eukaryota</taxon>
        <taxon>Fungi</taxon>
        <taxon>Dikarya</taxon>
        <taxon>Ascomycota</taxon>
        <taxon>Pezizomycotina</taxon>
        <taxon>Leotiomycetes</taxon>
        <taxon>Helotiales</taxon>
        <taxon>Sclerotiniaceae</taxon>
        <taxon>Botrytis</taxon>
    </lineage>
</organism>